<dbReference type="Proteomes" id="UP000197468">
    <property type="component" value="Unassembled WGS sequence"/>
</dbReference>
<keyword evidence="3" id="KW-0812">Transmembrane</keyword>
<feature type="transmembrane region" description="Helical" evidence="3">
    <location>
        <begin position="72"/>
        <end position="92"/>
    </location>
</feature>
<organism evidence="4 5">
    <name type="scientific">Roseateles aquatilis</name>
    <dbReference type="NCBI Taxonomy" id="431061"/>
    <lineage>
        <taxon>Bacteria</taxon>
        <taxon>Pseudomonadati</taxon>
        <taxon>Pseudomonadota</taxon>
        <taxon>Betaproteobacteria</taxon>
        <taxon>Burkholderiales</taxon>
        <taxon>Sphaerotilaceae</taxon>
        <taxon>Roseateles</taxon>
    </lineage>
</organism>
<reference evidence="4 5" key="1">
    <citation type="journal article" date="2008" name="Int. J. Syst. Evol. Microbiol.">
        <title>Description of Roseateles aquatilis sp. nov. and Roseateles terrae sp. nov., in the class Betaproteobacteria, and emended description of the genus Roseateles.</title>
        <authorList>
            <person name="Gomila M."/>
            <person name="Bowien B."/>
            <person name="Falsen E."/>
            <person name="Moore E.R."/>
            <person name="Lalucat J."/>
        </authorList>
    </citation>
    <scope>NUCLEOTIDE SEQUENCE [LARGE SCALE GENOMIC DNA]</scope>
    <source>
        <strain evidence="4 5">CCUG 48205</strain>
    </source>
</reference>
<feature type="coiled-coil region" evidence="1">
    <location>
        <begin position="44"/>
        <end position="71"/>
    </location>
</feature>
<protein>
    <recommendedName>
        <fullName evidence="6">DUF1640 domain-containing protein</fullName>
    </recommendedName>
</protein>
<evidence type="ECO:0000256" key="2">
    <source>
        <dbReference type="SAM" id="MobiDB-lite"/>
    </source>
</evidence>
<gene>
    <name evidence="4" type="ORF">CDN99_06720</name>
</gene>
<dbReference type="EMBL" id="NIOF01000002">
    <property type="protein sequence ID" value="OWQ92045.1"/>
    <property type="molecule type" value="Genomic_DNA"/>
</dbReference>
<evidence type="ECO:0000256" key="3">
    <source>
        <dbReference type="SAM" id="Phobius"/>
    </source>
</evidence>
<keyword evidence="3" id="KW-0472">Membrane</keyword>
<evidence type="ECO:0000313" key="5">
    <source>
        <dbReference type="Proteomes" id="UP000197468"/>
    </source>
</evidence>
<proteinExistence type="predicted"/>
<keyword evidence="1" id="KW-0175">Coiled coil</keyword>
<name>A0A246JHJ9_9BURK</name>
<dbReference type="RefSeq" id="WP_088383897.1">
    <property type="nucleotide sequence ID" value="NZ_NIOF01000002.1"/>
</dbReference>
<dbReference type="AlphaFoldDB" id="A0A246JHJ9"/>
<feature type="region of interest" description="Disordered" evidence="2">
    <location>
        <begin position="100"/>
        <end position="131"/>
    </location>
</feature>
<evidence type="ECO:0000256" key="1">
    <source>
        <dbReference type="SAM" id="Coils"/>
    </source>
</evidence>
<accession>A0A246JHJ9</accession>
<keyword evidence="5" id="KW-1185">Reference proteome</keyword>
<feature type="compositionally biased region" description="Pro residues" evidence="2">
    <location>
        <begin position="104"/>
        <end position="131"/>
    </location>
</feature>
<comment type="caution">
    <text evidence="4">The sequence shown here is derived from an EMBL/GenBank/DDBJ whole genome shotgun (WGS) entry which is preliminary data.</text>
</comment>
<evidence type="ECO:0008006" key="6">
    <source>
        <dbReference type="Google" id="ProtNLM"/>
    </source>
</evidence>
<sequence length="131" mass="14140">MSSPYDLAVQMFATKSDLNAVRDELKTEFRGDIDKLRGEMTSTIERTGNKLQAEIKEIREATTKLESSMRNWFGALTASLLLAMAGLCVTIATRDRPIAVAAATPPPPPHADTLPTPPSPPTTAPSHKTPP</sequence>
<evidence type="ECO:0000313" key="4">
    <source>
        <dbReference type="EMBL" id="OWQ92045.1"/>
    </source>
</evidence>
<keyword evidence="3" id="KW-1133">Transmembrane helix</keyword>